<name>A0A344J3S4_9GAMM</name>
<evidence type="ECO:0000313" key="2">
    <source>
        <dbReference type="Proteomes" id="UP000251842"/>
    </source>
</evidence>
<dbReference type="RefSeq" id="WP_112925900.1">
    <property type="nucleotide sequence ID" value="NZ_CP029556.1"/>
</dbReference>
<gene>
    <name evidence="1" type="ORF">DCD74_02350</name>
</gene>
<protein>
    <submittedName>
        <fullName evidence="1">Uncharacterized protein</fullName>
    </submittedName>
</protein>
<proteinExistence type="predicted"/>
<dbReference type="Proteomes" id="UP000251842">
    <property type="component" value="Chromosome"/>
</dbReference>
<dbReference type="KEGG" id="lue:DCD74_02350"/>
<keyword evidence="2" id="KW-1185">Reference proteome</keyword>
<dbReference type="OrthoDB" id="6058284at2"/>
<evidence type="ECO:0000313" key="1">
    <source>
        <dbReference type="EMBL" id="AXA83684.1"/>
    </source>
</evidence>
<organism evidence="1 2">
    <name type="scientific">Solilutibacter oculi</name>
    <dbReference type="NCBI Taxonomy" id="2698682"/>
    <lineage>
        <taxon>Bacteria</taxon>
        <taxon>Pseudomonadati</taxon>
        <taxon>Pseudomonadota</taxon>
        <taxon>Gammaproteobacteria</taxon>
        <taxon>Lysobacterales</taxon>
        <taxon>Lysobacteraceae</taxon>
        <taxon>Solilutibacter</taxon>
    </lineage>
</organism>
<dbReference type="AlphaFoldDB" id="A0A344J3S4"/>
<dbReference type="EMBL" id="CP029556">
    <property type="protein sequence ID" value="AXA83684.1"/>
    <property type="molecule type" value="Genomic_DNA"/>
</dbReference>
<sequence>MQPALFARELTPDAVLAALLLRVGPANGADAHTLASEVLGVDAGGADERRLRQVIEKLRNDGHPVCATPEEGYHYMGDAADLNRTCVYLTRRAITSLKQVAAMKRIALPDIYGQLGLELPQGEEA</sequence>
<reference evidence="2" key="1">
    <citation type="submission" date="2018-05" db="EMBL/GenBank/DDBJ databases">
        <title>Luteimonas pekinense sp. nov., isolated from human Meibomian gland secretions, Beijing, China.</title>
        <authorList>
            <person name="Wen T."/>
            <person name="Bai H."/>
            <person name="Lv H."/>
        </authorList>
    </citation>
    <scope>NUCLEOTIDE SEQUENCE [LARGE SCALE GENOMIC DNA]</scope>
    <source>
        <strain evidence="2">83-4</strain>
    </source>
</reference>
<accession>A0A344J3S4</accession>